<protein>
    <submittedName>
        <fullName evidence="2">Sensor protein</fullName>
    </submittedName>
</protein>
<proteinExistence type="predicted"/>
<dbReference type="Proteomes" id="UP000217676">
    <property type="component" value="Chromosome"/>
</dbReference>
<sequence length="87" mass="9804">MVEKPRALWMCGRAMFTMVMSRTTINWQEAITNRAMPLPPQPPRPRAAPAVRREAGGCDGWGGRGEVMPRRALTYEDPWAGQSTHRP</sequence>
<organism evidence="2 3">
    <name type="scientific">Streptomyces laurentii</name>
    <dbReference type="NCBI Taxonomy" id="39478"/>
    <lineage>
        <taxon>Bacteria</taxon>
        <taxon>Bacillati</taxon>
        <taxon>Actinomycetota</taxon>
        <taxon>Actinomycetes</taxon>
        <taxon>Kitasatosporales</taxon>
        <taxon>Streptomycetaceae</taxon>
        <taxon>Streptomyces</taxon>
    </lineage>
</organism>
<keyword evidence="3" id="KW-1185">Reference proteome</keyword>
<gene>
    <name evidence="2" type="ORF">SLA_5846</name>
</gene>
<reference evidence="2 3" key="1">
    <citation type="journal article" date="2016" name="Genome Announc.">
        <title>Complete Genome Sequence of Thiostrepton-Producing Streptomyces laurentii ATCC 31255.</title>
        <authorList>
            <person name="Doi K."/>
            <person name="Fujino Y."/>
            <person name="Nagayoshi Y."/>
            <person name="Ohshima T."/>
            <person name="Ogata S."/>
        </authorList>
    </citation>
    <scope>NUCLEOTIDE SEQUENCE [LARGE SCALE GENOMIC DNA]</scope>
    <source>
        <strain evidence="2 3">ATCC 31255</strain>
    </source>
</reference>
<feature type="region of interest" description="Disordered" evidence="1">
    <location>
        <begin position="34"/>
        <end position="66"/>
    </location>
</feature>
<dbReference type="EMBL" id="AP017424">
    <property type="protein sequence ID" value="BAU86715.1"/>
    <property type="molecule type" value="Genomic_DNA"/>
</dbReference>
<evidence type="ECO:0000313" key="3">
    <source>
        <dbReference type="Proteomes" id="UP000217676"/>
    </source>
</evidence>
<accession>A0A160P6M1</accession>
<dbReference type="KEGG" id="slau:SLA_5846"/>
<name>A0A160P6M1_STRLU</name>
<evidence type="ECO:0000313" key="2">
    <source>
        <dbReference type="EMBL" id="BAU86715.1"/>
    </source>
</evidence>
<evidence type="ECO:0000256" key="1">
    <source>
        <dbReference type="SAM" id="MobiDB-lite"/>
    </source>
</evidence>
<dbReference type="AlphaFoldDB" id="A0A160P6M1"/>
<feature type="compositionally biased region" description="Pro residues" evidence="1">
    <location>
        <begin position="37"/>
        <end position="46"/>
    </location>
</feature>